<dbReference type="InterPro" id="IPR037126">
    <property type="entry name" value="PdaC/RsiV-like_sf"/>
</dbReference>
<gene>
    <name evidence="3" type="ordered locus">MycrhN_5964</name>
</gene>
<dbReference type="RefSeq" id="WP_014214163.1">
    <property type="nucleotide sequence ID" value="NC_016604.1"/>
</dbReference>
<dbReference type="Pfam" id="PF11738">
    <property type="entry name" value="DUF3298"/>
    <property type="match status" value="1"/>
</dbReference>
<keyword evidence="4" id="KW-1185">Reference proteome</keyword>
<feature type="domain" description="DUF3298" evidence="2">
    <location>
        <begin position="152"/>
        <end position="225"/>
    </location>
</feature>
<organism evidence="3 4">
    <name type="scientific">Mycolicibacterium rhodesiae (strain NBB3)</name>
    <name type="common">Mycobacterium rhodesiae</name>
    <dbReference type="NCBI Taxonomy" id="710685"/>
    <lineage>
        <taxon>Bacteria</taxon>
        <taxon>Bacillati</taxon>
        <taxon>Actinomycetota</taxon>
        <taxon>Actinomycetes</taxon>
        <taxon>Mycobacteriales</taxon>
        <taxon>Mycobacteriaceae</taxon>
        <taxon>Mycolicibacterium</taxon>
    </lineage>
</organism>
<feature type="chain" id="PRO_5003515834" description="DUF3298 domain-containing protein" evidence="1">
    <location>
        <begin position="28"/>
        <end position="234"/>
    </location>
</feature>
<evidence type="ECO:0000256" key="1">
    <source>
        <dbReference type="SAM" id="SignalP"/>
    </source>
</evidence>
<dbReference type="NCBIfam" id="NF043047">
    <property type="entry name" value="EstaseRv3036c"/>
    <property type="match status" value="1"/>
</dbReference>
<dbReference type="Gene3D" id="3.90.640.20">
    <property type="entry name" value="Heat-shock cognate protein, ATPase"/>
    <property type="match status" value="1"/>
</dbReference>
<reference evidence="3 4" key="1">
    <citation type="submission" date="2011-12" db="EMBL/GenBank/DDBJ databases">
        <title>Complete sequence of Mycobacterium rhodesiae NBB3.</title>
        <authorList>
            <consortium name="US DOE Joint Genome Institute"/>
            <person name="Lucas S."/>
            <person name="Han J."/>
            <person name="Lapidus A."/>
            <person name="Cheng J.-F."/>
            <person name="Goodwin L."/>
            <person name="Pitluck S."/>
            <person name="Peters L."/>
            <person name="Mikhailova N."/>
            <person name="Gu W."/>
            <person name="Detter J.C."/>
            <person name="Han C."/>
            <person name="Tapia R."/>
            <person name="Land M."/>
            <person name="Hauser L."/>
            <person name="Kyrpides N."/>
            <person name="Ivanova N."/>
            <person name="Pagani I."/>
            <person name="Mattes T."/>
            <person name="Holmes A."/>
            <person name="Rutledge P."/>
            <person name="Paulsen I."/>
            <person name="Coleman N."/>
            <person name="Woyke T."/>
        </authorList>
    </citation>
    <scope>NUCLEOTIDE SEQUENCE [LARGE SCALE GENOMIC DNA]</scope>
    <source>
        <strain evidence="3 4">NBB3</strain>
    </source>
</reference>
<dbReference type="Proteomes" id="UP000005442">
    <property type="component" value="Chromosome"/>
</dbReference>
<accession>G8RQG0</accession>
<evidence type="ECO:0000313" key="3">
    <source>
        <dbReference type="EMBL" id="AEV76426.1"/>
    </source>
</evidence>
<sequence length="234" mass="25046">MHIFRSAAALLGACAVAVSVGSPVASAQSGCADLRGVVGPDQICRVQIQNPTYTVDMSFPNDYPDQQSLVEYLTQSRDGFVNVAEDPDAYNLPYELDADGVGYRSGSLLPGTGTRSVVFTTYQNVGGAHPQTYYQAFNWNLATNAPITFGTLFKPGTKPLDVIYPAVNRYLTEQQGLIDAIPSTAGLDPANYQNFALTDDTLLFFFSQGQMFAESAGPVQASVPRALVAPMLAL</sequence>
<dbReference type="STRING" id="710685.MycrhN_5964"/>
<feature type="signal peptide" evidence="1">
    <location>
        <begin position="1"/>
        <end position="27"/>
    </location>
</feature>
<dbReference type="EMBL" id="CP003169">
    <property type="protein sequence ID" value="AEV76426.1"/>
    <property type="molecule type" value="Genomic_DNA"/>
</dbReference>
<dbReference type="InterPro" id="IPR021729">
    <property type="entry name" value="DUF3298"/>
</dbReference>
<dbReference type="OrthoDB" id="4696640at2"/>
<evidence type="ECO:0000259" key="2">
    <source>
        <dbReference type="Pfam" id="PF11738"/>
    </source>
</evidence>
<dbReference type="KEGG" id="mrh:MycrhN_5964"/>
<dbReference type="Gene3D" id="3.30.565.40">
    <property type="entry name" value="Fervidobacterium nodosum Rt17-B1 like"/>
    <property type="match status" value="1"/>
</dbReference>
<dbReference type="InterPro" id="IPR053421">
    <property type="entry name" value="Esterase_Immunogenic_RsiV"/>
</dbReference>
<dbReference type="PATRIC" id="fig|710685.3.peg.5989"/>
<dbReference type="HOGENOM" id="CLU_080703_0_0_11"/>
<evidence type="ECO:0000313" key="4">
    <source>
        <dbReference type="Proteomes" id="UP000005442"/>
    </source>
</evidence>
<proteinExistence type="predicted"/>
<keyword evidence="1" id="KW-0732">Signal</keyword>
<protein>
    <recommendedName>
        <fullName evidence="2">DUF3298 domain-containing protein</fullName>
    </recommendedName>
</protein>
<name>G8RQG0_MYCRN</name>
<dbReference type="AlphaFoldDB" id="G8RQG0"/>
<dbReference type="eggNOG" id="ENOG502ZA8P">
    <property type="taxonomic scope" value="Bacteria"/>
</dbReference>